<organism evidence="1 2">
    <name type="scientific">Puccinia sorghi</name>
    <dbReference type="NCBI Taxonomy" id="27349"/>
    <lineage>
        <taxon>Eukaryota</taxon>
        <taxon>Fungi</taxon>
        <taxon>Dikarya</taxon>
        <taxon>Basidiomycota</taxon>
        <taxon>Pucciniomycotina</taxon>
        <taxon>Pucciniomycetes</taxon>
        <taxon>Pucciniales</taxon>
        <taxon>Pucciniaceae</taxon>
        <taxon>Puccinia</taxon>
    </lineage>
</organism>
<dbReference type="AlphaFoldDB" id="A0A0L6V498"/>
<proteinExistence type="predicted"/>
<dbReference type="Proteomes" id="UP000037035">
    <property type="component" value="Unassembled WGS sequence"/>
</dbReference>
<evidence type="ECO:0000313" key="1">
    <source>
        <dbReference type="EMBL" id="KNZ55593.1"/>
    </source>
</evidence>
<dbReference type="VEuPathDB" id="FungiDB:VP01_263g4"/>
<evidence type="ECO:0000313" key="2">
    <source>
        <dbReference type="Proteomes" id="UP000037035"/>
    </source>
</evidence>
<protein>
    <submittedName>
        <fullName evidence="1">Uncharacterized protein</fullName>
    </submittedName>
</protein>
<comment type="caution">
    <text evidence="1">The sequence shown here is derived from an EMBL/GenBank/DDBJ whole genome shotgun (WGS) entry which is preliminary data.</text>
</comment>
<reference evidence="1 2" key="1">
    <citation type="submission" date="2015-08" db="EMBL/GenBank/DDBJ databases">
        <title>Next Generation Sequencing and Analysis of the Genome of Puccinia sorghi L Schw, the Causal Agent of Maize Common Rust.</title>
        <authorList>
            <person name="Rochi L."/>
            <person name="Burguener G."/>
            <person name="Darino M."/>
            <person name="Turjanski A."/>
            <person name="Kreff E."/>
            <person name="Dieguez M.J."/>
            <person name="Sacco F."/>
        </authorList>
    </citation>
    <scope>NUCLEOTIDE SEQUENCE [LARGE SCALE GENOMIC DNA]</scope>
    <source>
        <strain evidence="1 2">RO10H11247</strain>
    </source>
</reference>
<dbReference type="EMBL" id="LAVV01007546">
    <property type="protein sequence ID" value="KNZ55593.1"/>
    <property type="molecule type" value="Genomic_DNA"/>
</dbReference>
<sequence length="138" mass="15755">MILLSSVEEQSNKAKKGNKYIHTKNKKNWLRPSFLGKTIAIVTQFTKICSPIFFTDFYDFHSEMMGFLLGKDFVAGFPSLNKPAHTGTLLFHKILVHQSKIKGEIFFCQVFKSKISGKEGDNLEGLRLYQGAMMDQEK</sequence>
<accession>A0A0L6V498</accession>
<keyword evidence="2" id="KW-1185">Reference proteome</keyword>
<name>A0A0L6V498_9BASI</name>
<gene>
    <name evidence="1" type="ORF">VP01_263g4</name>
</gene>